<name>A0A8D8NMD3_CULPI</name>
<dbReference type="Pfam" id="PF06585">
    <property type="entry name" value="JHBP"/>
    <property type="match status" value="1"/>
</dbReference>
<dbReference type="SMART" id="SM00700">
    <property type="entry name" value="JHBP"/>
    <property type="match status" value="1"/>
</dbReference>
<organism evidence="2">
    <name type="scientific">Culex pipiens</name>
    <name type="common">House mosquito</name>
    <dbReference type="NCBI Taxonomy" id="7175"/>
    <lineage>
        <taxon>Eukaryota</taxon>
        <taxon>Metazoa</taxon>
        <taxon>Ecdysozoa</taxon>
        <taxon>Arthropoda</taxon>
        <taxon>Hexapoda</taxon>
        <taxon>Insecta</taxon>
        <taxon>Pterygota</taxon>
        <taxon>Neoptera</taxon>
        <taxon>Endopterygota</taxon>
        <taxon>Diptera</taxon>
        <taxon>Nematocera</taxon>
        <taxon>Culicoidea</taxon>
        <taxon>Culicidae</taxon>
        <taxon>Culicinae</taxon>
        <taxon>Culicini</taxon>
        <taxon>Culex</taxon>
        <taxon>Culex</taxon>
    </lineage>
</organism>
<evidence type="ECO:0000256" key="1">
    <source>
        <dbReference type="SAM" id="SignalP"/>
    </source>
</evidence>
<dbReference type="EMBL" id="HBUE01178401">
    <property type="protein sequence ID" value="CAG6518897.1"/>
    <property type="molecule type" value="Transcribed_RNA"/>
</dbReference>
<dbReference type="EMBL" id="HBUE01178407">
    <property type="protein sequence ID" value="CAG6518905.1"/>
    <property type="molecule type" value="Transcribed_RNA"/>
</dbReference>
<dbReference type="EMBL" id="HBUE01283970">
    <property type="protein sequence ID" value="CAG6570445.1"/>
    <property type="molecule type" value="Transcribed_RNA"/>
</dbReference>
<feature type="signal peptide" evidence="1">
    <location>
        <begin position="1"/>
        <end position="18"/>
    </location>
</feature>
<dbReference type="EMBL" id="HBUE01283976">
    <property type="protein sequence ID" value="CAG6570453.1"/>
    <property type="molecule type" value="Transcribed_RNA"/>
</dbReference>
<protein>
    <submittedName>
        <fullName evidence="2">(northern house mosquito) hypothetical protein</fullName>
    </submittedName>
</protein>
<feature type="chain" id="PRO_5036261575" evidence="1">
    <location>
        <begin position="19"/>
        <end position="243"/>
    </location>
</feature>
<reference evidence="2" key="1">
    <citation type="submission" date="2021-05" db="EMBL/GenBank/DDBJ databases">
        <authorList>
            <person name="Alioto T."/>
            <person name="Alioto T."/>
            <person name="Gomez Garrido J."/>
        </authorList>
    </citation>
    <scope>NUCLEOTIDE SEQUENCE</scope>
</reference>
<accession>A0A8D8NMD3</accession>
<evidence type="ECO:0000313" key="2">
    <source>
        <dbReference type="EMBL" id="CAG6570445.1"/>
    </source>
</evidence>
<keyword evidence="1" id="KW-0732">Signal</keyword>
<proteinExistence type="predicted"/>
<dbReference type="InterPro" id="IPR038606">
    <property type="entry name" value="To_sf"/>
</dbReference>
<dbReference type="AlphaFoldDB" id="A0A8D8NMD3"/>
<dbReference type="InterPro" id="IPR010562">
    <property type="entry name" value="Haemolymph_juvenile_hormone-bd"/>
</dbReference>
<dbReference type="PANTHER" id="PTHR11008:SF39">
    <property type="entry name" value="CIRCADIAN CLOCK-CONTROLLED PROTEIN-LIKE PROTEIN"/>
    <property type="match status" value="1"/>
</dbReference>
<dbReference type="PANTHER" id="PTHR11008">
    <property type="entry name" value="PROTEIN TAKEOUT-LIKE PROTEIN"/>
    <property type="match status" value="1"/>
</dbReference>
<sequence length="243" mass="27014">MLAVISLIVMLNVGVDLGELLPLIENVVCPADSANVTACIIEAVETIKEPLITGDYGDGVKGIVLDPYVINKLEVNRGPSFKASLKNVLITGVRNFQIEKLRTDLRKKKFSVAVTFPDLVVRGQYKLEMNIVLLKLTGNGPFNLTDDPLLKVNLEFYSDKKNMVFTRPVHVDLEFVHPQLYLGNLFNGDPKLEAIGNQAINDNPNILLNELKPELERHFEESFYQIASTITKGASADELFPGY</sequence>
<dbReference type="GO" id="GO:0005615">
    <property type="term" value="C:extracellular space"/>
    <property type="evidence" value="ECO:0007669"/>
    <property type="project" value="TreeGrafter"/>
</dbReference>
<dbReference type="Gene3D" id="3.15.10.30">
    <property type="entry name" value="Haemolymph juvenile hormone binding protein"/>
    <property type="match status" value="1"/>
</dbReference>